<dbReference type="AlphaFoldDB" id="A0A367LCJ7"/>
<keyword evidence="2" id="KW-1185">Reference proteome</keyword>
<organism evidence="1 2">
    <name type="scientific">Ophiocordyceps polyrhachis-furcata BCC 54312</name>
    <dbReference type="NCBI Taxonomy" id="1330021"/>
    <lineage>
        <taxon>Eukaryota</taxon>
        <taxon>Fungi</taxon>
        <taxon>Dikarya</taxon>
        <taxon>Ascomycota</taxon>
        <taxon>Pezizomycotina</taxon>
        <taxon>Sordariomycetes</taxon>
        <taxon>Hypocreomycetidae</taxon>
        <taxon>Hypocreales</taxon>
        <taxon>Ophiocordycipitaceae</taxon>
        <taxon>Ophiocordyceps</taxon>
    </lineage>
</organism>
<comment type="caution">
    <text evidence="1">The sequence shown here is derived from an EMBL/GenBank/DDBJ whole genome shotgun (WGS) entry which is preliminary data.</text>
</comment>
<evidence type="ECO:0000313" key="1">
    <source>
        <dbReference type="EMBL" id="RCI11952.1"/>
    </source>
</evidence>
<dbReference type="EMBL" id="LKCN02000008">
    <property type="protein sequence ID" value="RCI11952.1"/>
    <property type="molecule type" value="Genomic_DNA"/>
</dbReference>
<name>A0A367LCJ7_9HYPO</name>
<protein>
    <submittedName>
        <fullName evidence="1">Uncharacterized protein</fullName>
    </submittedName>
</protein>
<accession>A0A367LCJ7</accession>
<reference evidence="1 2" key="1">
    <citation type="journal article" date="2015" name="BMC Genomics">
        <title>Insights from the genome of Ophiocordyceps polyrhachis-furcata to pathogenicity and host specificity in insect fungi.</title>
        <authorList>
            <person name="Wichadakul D."/>
            <person name="Kobmoo N."/>
            <person name="Ingsriswang S."/>
            <person name="Tangphatsornruang S."/>
            <person name="Chantasingh D."/>
            <person name="Luangsa-ard J.J."/>
            <person name="Eurwilaichitr L."/>
        </authorList>
    </citation>
    <scope>NUCLEOTIDE SEQUENCE [LARGE SCALE GENOMIC DNA]</scope>
    <source>
        <strain evidence="1 2">BCC 54312</strain>
    </source>
</reference>
<evidence type="ECO:0000313" key="2">
    <source>
        <dbReference type="Proteomes" id="UP000253664"/>
    </source>
</evidence>
<sequence>MIPIIDTKRTPLPFDASYSRRKNLQRRLTPRDASPAEGKCEELDLFGLALLVDFPSLPRRVTFWPLYESCLHGSSIQRLHNTVGKKKIDIEA</sequence>
<dbReference type="Proteomes" id="UP000253664">
    <property type="component" value="Unassembled WGS sequence"/>
</dbReference>
<proteinExistence type="predicted"/>
<gene>
    <name evidence="1" type="ORF">L249_4596</name>
</gene>